<gene>
    <name evidence="2" type="ORF">G5C33_09960</name>
</gene>
<protein>
    <submittedName>
        <fullName evidence="2">Uncharacterized protein</fullName>
    </submittedName>
</protein>
<name>A0A6G6Y563_9SPHN</name>
<feature type="region of interest" description="Disordered" evidence="1">
    <location>
        <begin position="173"/>
        <end position="195"/>
    </location>
</feature>
<dbReference type="RefSeq" id="WP_165327075.1">
    <property type="nucleotide sequence ID" value="NZ_CP049109.1"/>
</dbReference>
<accession>A0A6G6Y563</accession>
<reference evidence="2 3" key="1">
    <citation type="submission" date="2020-02" db="EMBL/GenBank/DDBJ databases">
        <authorList>
            <person name="Zheng R.K."/>
            <person name="Sun C.M."/>
        </authorList>
    </citation>
    <scope>NUCLEOTIDE SEQUENCE [LARGE SCALE GENOMIC DNA]</scope>
    <source>
        <strain evidence="3">zrk23</strain>
    </source>
</reference>
<evidence type="ECO:0000313" key="3">
    <source>
        <dbReference type="Proteomes" id="UP000501568"/>
    </source>
</evidence>
<sequence length="222" mass="24752">MTDRPINCTVETVRAIRACRQTEIYRPGVFLAKCRPGERLWVREPIHLPRQVEGLAPTAALDIGARPWYAADGKPSRDYGRARMAREMPRAWHRMHLSLIAVDRMCLREIDDAGARAAGCRNRAAFAEHWDAVNGSGKTSISHDSFTWADNPAVTRLRFDWVDLPLPLPAAPARATQRGVAKPSEPPLRPAAPDRTPCPRCGVRADIGCEHQPRTEGAHQCR</sequence>
<dbReference type="AlphaFoldDB" id="A0A6G6Y563"/>
<organism evidence="2 3">
    <name type="scientific">Stakelama tenebrarum</name>
    <dbReference type="NCBI Taxonomy" id="2711215"/>
    <lineage>
        <taxon>Bacteria</taxon>
        <taxon>Pseudomonadati</taxon>
        <taxon>Pseudomonadota</taxon>
        <taxon>Alphaproteobacteria</taxon>
        <taxon>Sphingomonadales</taxon>
        <taxon>Sphingomonadaceae</taxon>
        <taxon>Stakelama</taxon>
    </lineage>
</organism>
<proteinExistence type="predicted"/>
<dbReference type="Proteomes" id="UP000501568">
    <property type="component" value="Chromosome"/>
</dbReference>
<dbReference type="EMBL" id="CP049109">
    <property type="protein sequence ID" value="QIG80072.1"/>
    <property type="molecule type" value="Genomic_DNA"/>
</dbReference>
<dbReference type="KEGG" id="spzr:G5C33_09960"/>
<keyword evidence="3" id="KW-1185">Reference proteome</keyword>
<evidence type="ECO:0000256" key="1">
    <source>
        <dbReference type="SAM" id="MobiDB-lite"/>
    </source>
</evidence>
<evidence type="ECO:0000313" key="2">
    <source>
        <dbReference type="EMBL" id="QIG80072.1"/>
    </source>
</evidence>